<dbReference type="EMBL" id="BLAL01000206">
    <property type="protein sequence ID" value="GES91690.1"/>
    <property type="molecule type" value="Genomic_DNA"/>
</dbReference>
<name>A0A8H3LT09_9GLOM</name>
<reference evidence="1" key="1">
    <citation type="submission" date="2019-10" db="EMBL/GenBank/DDBJ databases">
        <title>Conservation and host-specific expression of non-tandemly repeated heterogenous ribosome RNA gene in arbuscular mycorrhizal fungi.</title>
        <authorList>
            <person name="Maeda T."/>
            <person name="Kobayashi Y."/>
            <person name="Nakagawa T."/>
            <person name="Ezawa T."/>
            <person name="Yamaguchi K."/>
            <person name="Bino T."/>
            <person name="Nishimoto Y."/>
            <person name="Shigenobu S."/>
            <person name="Kawaguchi M."/>
        </authorList>
    </citation>
    <scope>NUCLEOTIDE SEQUENCE</scope>
    <source>
        <strain evidence="1">HR1</strain>
    </source>
</reference>
<organism evidence="1 2">
    <name type="scientific">Rhizophagus clarus</name>
    <dbReference type="NCBI Taxonomy" id="94130"/>
    <lineage>
        <taxon>Eukaryota</taxon>
        <taxon>Fungi</taxon>
        <taxon>Fungi incertae sedis</taxon>
        <taxon>Mucoromycota</taxon>
        <taxon>Glomeromycotina</taxon>
        <taxon>Glomeromycetes</taxon>
        <taxon>Glomerales</taxon>
        <taxon>Glomeraceae</taxon>
        <taxon>Rhizophagus</taxon>
    </lineage>
</organism>
<sequence>MSEVILVEEEQFQEITLSLSSPYLFNRLVVSISSSLFNRLIAPRNSSLFNRLIAPRNSNLFNRLIVSSDSSMVIPGFEQIHYNNDRIGRYLRQFKRIFFKSRIQILQMIPFHQKIKI</sequence>
<evidence type="ECO:0000313" key="2">
    <source>
        <dbReference type="Proteomes" id="UP000615446"/>
    </source>
</evidence>
<accession>A0A8H3LT09</accession>
<gene>
    <name evidence="1" type="ORF">RCL2_001849800</name>
</gene>
<dbReference type="Proteomes" id="UP000615446">
    <property type="component" value="Unassembled WGS sequence"/>
</dbReference>
<dbReference type="AlphaFoldDB" id="A0A8H3LT09"/>
<proteinExistence type="predicted"/>
<evidence type="ECO:0000313" key="1">
    <source>
        <dbReference type="EMBL" id="GES91690.1"/>
    </source>
</evidence>
<protein>
    <submittedName>
        <fullName evidence="1">Uncharacterized protein</fullName>
    </submittedName>
</protein>
<comment type="caution">
    <text evidence="1">The sequence shown here is derived from an EMBL/GenBank/DDBJ whole genome shotgun (WGS) entry which is preliminary data.</text>
</comment>